<dbReference type="CDD" id="cd18808">
    <property type="entry name" value="SF1_C_Upf1"/>
    <property type="match status" value="1"/>
</dbReference>
<dbReference type="Pfam" id="PF13873">
    <property type="entry name" value="Myb_DNA-bind_5"/>
    <property type="match status" value="1"/>
</dbReference>
<evidence type="ECO:0000313" key="10">
    <source>
        <dbReference type="Proteomes" id="UP000691718"/>
    </source>
</evidence>
<organism evidence="9 10">
    <name type="scientific">Parnassius apollo</name>
    <name type="common">Apollo butterfly</name>
    <name type="synonym">Papilio apollo</name>
    <dbReference type="NCBI Taxonomy" id="110799"/>
    <lineage>
        <taxon>Eukaryota</taxon>
        <taxon>Metazoa</taxon>
        <taxon>Ecdysozoa</taxon>
        <taxon>Arthropoda</taxon>
        <taxon>Hexapoda</taxon>
        <taxon>Insecta</taxon>
        <taxon>Pterygota</taxon>
        <taxon>Neoptera</taxon>
        <taxon>Endopterygota</taxon>
        <taxon>Lepidoptera</taxon>
        <taxon>Glossata</taxon>
        <taxon>Ditrysia</taxon>
        <taxon>Papilionoidea</taxon>
        <taxon>Papilionidae</taxon>
        <taxon>Parnassiinae</taxon>
        <taxon>Parnassini</taxon>
        <taxon>Parnassius</taxon>
        <taxon>Parnassius</taxon>
    </lineage>
</organism>
<dbReference type="PANTHER" id="PTHR10887">
    <property type="entry name" value="DNA2/NAM7 HELICASE FAMILY"/>
    <property type="match status" value="1"/>
</dbReference>
<keyword evidence="3" id="KW-0805">Transcription regulation</keyword>
<dbReference type="InterPro" id="IPR028002">
    <property type="entry name" value="Myb_DNA-bind_5"/>
</dbReference>
<accession>A0A8S3VZH4</accession>
<dbReference type="InterPro" id="IPR041677">
    <property type="entry name" value="DNA2/NAM7_AAA_11"/>
</dbReference>
<dbReference type="GO" id="GO:0001147">
    <property type="term" value="F:transcription termination site sequence-specific DNA binding"/>
    <property type="evidence" value="ECO:0007669"/>
    <property type="project" value="TreeGrafter"/>
</dbReference>
<sequence length="785" mass="88205">MYPIPEKYSKKKSDGDDLDVDVLRKTSLSSDLSKDSYKEHFHNLLWLEEVQAKRDLQKSNLYDVRLLKLENKKGAARYLLRNKDKSNSIQIGARILLKARDLGNKCFVAIVKDIDNTYITLKVLRLRGLQYDLCDTRFDVVFLLSRLTFVNMHAAVEQFTISKIFPQESNDDTICSRIDRFFNQGVKMNMGQRTAVECIVAGTSGAAPFLLHGPPGTGKTVTIVEAILQLVIKNGSNRILVCAHSNTAVDNVACLLLKYTKIISQDPKKAFLRINSACRTSPPECLKDVSSSGKVAKMGRYRILLCTLNLASNFDLKFITHTIIDEAAQATEPSCLIPKSEKLILSGDFKQLGPVVVSDAAKKFGLGISLMERLKKTCPLYAENNNKYIVMLKNNYRSDADIIKLPNLLFYDGQLKAMAETDLISRTNILYEDEPCRAIVFHGVLSTEKKVGDPPRKRSPNWQMSEKMLLVDLVAEHFSVVENKRTDAVTMKQKNAEWVKISEEFNSQTTFGYRTAENVKAQWESLKKSTKKESSAERQSLFQTGGGPSKPKLEDNPLYRKIFALISTTVVGLVNEYDSDNMSNNHFINEEIPSNTLASTKVPDVTDIFVAAPIYSMSMPLSMDIDTSGQNDDKPQGETADWGDYTPKLLQTPKSASTGSDYSNIDELMYIKKYVKKLIITHGVEEEDIGIIATYSSQVALIKEWVQKNHLKIDVETVDAFQGQEKRVILISTVRGKGKQTTNVKLGFITDAKALQIRCKQNHLRDQLSWRHGNRTQSGDGVRES</sequence>
<evidence type="ECO:0000256" key="3">
    <source>
        <dbReference type="ARBA" id="ARBA00023015"/>
    </source>
</evidence>
<keyword evidence="4" id="KW-0804">Transcription</keyword>
<evidence type="ECO:0000259" key="8">
    <source>
        <dbReference type="PROSITE" id="PS50090"/>
    </source>
</evidence>
<dbReference type="PANTHER" id="PTHR10887:SF322">
    <property type="entry name" value="HELICASE MOV-10"/>
    <property type="match status" value="1"/>
</dbReference>
<protein>
    <recommendedName>
        <fullName evidence="2">Regulatory protein zeste</fullName>
    </recommendedName>
</protein>
<feature type="domain" description="Myb-like" evidence="8">
    <location>
        <begin position="454"/>
        <end position="527"/>
    </location>
</feature>
<evidence type="ECO:0000313" key="9">
    <source>
        <dbReference type="EMBL" id="CAG4931639.1"/>
    </source>
</evidence>
<comment type="caution">
    <text evidence="9">The sequence shown here is derived from an EMBL/GenBank/DDBJ whole genome shotgun (WGS) entry which is preliminary data.</text>
</comment>
<dbReference type="EMBL" id="CAJQZP010000008">
    <property type="protein sequence ID" value="CAG4931639.1"/>
    <property type="molecule type" value="Genomic_DNA"/>
</dbReference>
<dbReference type="InterPro" id="IPR045055">
    <property type="entry name" value="DNA2/NAM7-like"/>
</dbReference>
<evidence type="ECO:0000256" key="4">
    <source>
        <dbReference type="ARBA" id="ARBA00023163"/>
    </source>
</evidence>
<evidence type="ECO:0000256" key="6">
    <source>
        <dbReference type="ARBA" id="ARBA00048432"/>
    </source>
</evidence>
<dbReference type="GO" id="GO:0003678">
    <property type="term" value="F:DNA helicase activity"/>
    <property type="evidence" value="ECO:0007669"/>
    <property type="project" value="UniProtKB-EC"/>
</dbReference>
<reference evidence="9" key="1">
    <citation type="submission" date="2021-04" db="EMBL/GenBank/DDBJ databases">
        <authorList>
            <person name="Tunstrom K."/>
        </authorList>
    </citation>
    <scope>NUCLEOTIDE SEQUENCE</scope>
</reference>
<name>A0A8S3VZH4_PARAO</name>
<feature type="region of interest" description="Disordered" evidence="7">
    <location>
        <begin position="626"/>
        <end position="660"/>
    </location>
</feature>
<dbReference type="InterPro" id="IPR001005">
    <property type="entry name" value="SANT/Myb"/>
</dbReference>
<dbReference type="GO" id="GO:0006369">
    <property type="term" value="P:termination of RNA polymerase II transcription"/>
    <property type="evidence" value="ECO:0007669"/>
    <property type="project" value="TreeGrafter"/>
</dbReference>
<gene>
    <name evidence="9" type="ORF">PAPOLLO_LOCUS427</name>
</gene>
<comment type="catalytic activity">
    <reaction evidence="6">
        <text>ATP + H2O = ADP + phosphate + H(+)</text>
        <dbReference type="Rhea" id="RHEA:13065"/>
        <dbReference type="ChEBI" id="CHEBI:15377"/>
        <dbReference type="ChEBI" id="CHEBI:15378"/>
        <dbReference type="ChEBI" id="CHEBI:30616"/>
        <dbReference type="ChEBI" id="CHEBI:43474"/>
        <dbReference type="ChEBI" id="CHEBI:456216"/>
        <dbReference type="EC" id="3.6.4.12"/>
    </reaction>
    <physiologicalReaction direction="left-to-right" evidence="6">
        <dbReference type="Rhea" id="RHEA:13066"/>
    </physiologicalReaction>
</comment>
<evidence type="ECO:0000256" key="7">
    <source>
        <dbReference type="SAM" id="MobiDB-lite"/>
    </source>
</evidence>
<dbReference type="Pfam" id="PF13086">
    <property type="entry name" value="AAA_11"/>
    <property type="match status" value="2"/>
</dbReference>
<keyword evidence="10" id="KW-1185">Reference proteome</keyword>
<dbReference type="PROSITE" id="PS50090">
    <property type="entry name" value="MYB_LIKE"/>
    <property type="match status" value="1"/>
</dbReference>
<dbReference type="SMART" id="SM00487">
    <property type="entry name" value="DEXDc"/>
    <property type="match status" value="1"/>
</dbReference>
<dbReference type="Pfam" id="PF13087">
    <property type="entry name" value="AAA_12"/>
    <property type="match status" value="1"/>
</dbReference>
<evidence type="ECO:0000256" key="1">
    <source>
        <dbReference type="ARBA" id="ARBA00011764"/>
    </source>
</evidence>
<evidence type="ECO:0000256" key="2">
    <source>
        <dbReference type="ARBA" id="ARBA00016807"/>
    </source>
</evidence>
<comment type="function">
    <text evidence="5">Involved in transvection phenomena (= synapsis-dependent gene expression), where the synaptic pairing of chromosomes carrying genes with which zeste interacts influences the expression of these genes. Zeste binds to DNA and stimulates transcription from a nearby promoter.</text>
</comment>
<evidence type="ECO:0000256" key="5">
    <source>
        <dbReference type="ARBA" id="ARBA00025466"/>
    </source>
</evidence>
<dbReference type="InterPro" id="IPR047187">
    <property type="entry name" value="SF1_C_Upf1"/>
</dbReference>
<dbReference type="AlphaFoldDB" id="A0A8S3VZH4"/>
<dbReference type="InterPro" id="IPR014001">
    <property type="entry name" value="Helicase_ATP-bd"/>
</dbReference>
<comment type="subunit">
    <text evidence="1">Self-associates forming complexes of several hundred monomers.</text>
</comment>
<dbReference type="InterPro" id="IPR041679">
    <property type="entry name" value="DNA2/NAM7-like_C"/>
</dbReference>
<proteinExistence type="predicted"/>
<dbReference type="OrthoDB" id="6513042at2759"/>
<dbReference type="GO" id="GO:0016604">
    <property type="term" value="C:nuclear body"/>
    <property type="evidence" value="ECO:0007669"/>
    <property type="project" value="TreeGrafter"/>
</dbReference>
<feature type="region of interest" description="Disordered" evidence="7">
    <location>
        <begin position="528"/>
        <end position="553"/>
    </location>
</feature>
<dbReference type="Proteomes" id="UP000691718">
    <property type="component" value="Unassembled WGS sequence"/>
</dbReference>